<gene>
    <name evidence="1" type="ORF">GCM10023262_05820</name>
</gene>
<dbReference type="EMBL" id="BAABJA010000002">
    <property type="protein sequence ID" value="GAA4660858.1"/>
    <property type="molecule type" value="Genomic_DNA"/>
</dbReference>
<comment type="caution">
    <text evidence="1">The sequence shown here is derived from an EMBL/GenBank/DDBJ whole genome shotgun (WGS) entry which is preliminary data.</text>
</comment>
<accession>A0ABP8VED3</accession>
<dbReference type="Proteomes" id="UP001501699">
    <property type="component" value="Unassembled WGS sequence"/>
</dbReference>
<evidence type="ECO:0000313" key="1">
    <source>
        <dbReference type="EMBL" id="GAA4660858.1"/>
    </source>
</evidence>
<reference evidence="2" key="1">
    <citation type="journal article" date="2019" name="Int. J. Syst. Evol. Microbiol.">
        <title>The Global Catalogue of Microorganisms (GCM) 10K type strain sequencing project: providing services to taxonomists for standard genome sequencing and annotation.</title>
        <authorList>
            <consortium name="The Broad Institute Genomics Platform"/>
            <consortium name="The Broad Institute Genome Sequencing Center for Infectious Disease"/>
            <person name="Wu L."/>
            <person name="Ma J."/>
        </authorList>
    </citation>
    <scope>NUCLEOTIDE SEQUENCE [LARGE SCALE GENOMIC DNA]</scope>
    <source>
        <strain evidence="2">JCM 17714</strain>
    </source>
</reference>
<name>A0ABP8VED3_9HYPH</name>
<proteinExistence type="predicted"/>
<evidence type="ECO:0000313" key="2">
    <source>
        <dbReference type="Proteomes" id="UP001501699"/>
    </source>
</evidence>
<keyword evidence="2" id="KW-1185">Reference proteome</keyword>
<sequence length="71" mass="7830">MRLKELMKIKCGKAHFEALETDVAYNQMPVSSWHDYKRGVRAELAAEAGSITAQRVNDANAHVLSTTVAAQ</sequence>
<evidence type="ECO:0008006" key="3">
    <source>
        <dbReference type="Google" id="ProtNLM"/>
    </source>
</evidence>
<organism evidence="1 2">
    <name type="scientific">Bartonella pachyuromydis</name>
    <dbReference type="NCBI Taxonomy" id="931097"/>
    <lineage>
        <taxon>Bacteria</taxon>
        <taxon>Pseudomonadati</taxon>
        <taxon>Pseudomonadota</taxon>
        <taxon>Alphaproteobacteria</taxon>
        <taxon>Hyphomicrobiales</taxon>
        <taxon>Bartonellaceae</taxon>
        <taxon>Bartonella</taxon>
    </lineage>
</organism>
<protein>
    <recommendedName>
        <fullName evidence="3">Phage protein</fullName>
    </recommendedName>
</protein>